<feature type="transmembrane region" description="Helical" evidence="7">
    <location>
        <begin position="149"/>
        <end position="165"/>
    </location>
</feature>
<keyword evidence="3" id="KW-1003">Cell membrane</keyword>
<protein>
    <submittedName>
        <fullName evidence="9">Acyltransferase</fullName>
    </submittedName>
</protein>
<feature type="transmembrane region" description="Helical" evidence="7">
    <location>
        <begin position="216"/>
        <end position="234"/>
    </location>
</feature>
<dbReference type="Proteomes" id="UP000486760">
    <property type="component" value="Unassembled WGS sequence"/>
</dbReference>
<evidence type="ECO:0000256" key="7">
    <source>
        <dbReference type="SAM" id="Phobius"/>
    </source>
</evidence>
<keyword evidence="5 7" id="KW-1133">Transmembrane helix</keyword>
<keyword evidence="9" id="KW-0808">Transferase</keyword>
<feature type="transmembrane region" description="Helical" evidence="7">
    <location>
        <begin position="44"/>
        <end position="63"/>
    </location>
</feature>
<name>A0A7V7G490_9GAMM</name>
<feature type="transmembrane region" description="Helical" evidence="7">
    <location>
        <begin position="246"/>
        <end position="262"/>
    </location>
</feature>
<keyword evidence="4 7" id="KW-0812">Transmembrane</keyword>
<dbReference type="InterPro" id="IPR002656">
    <property type="entry name" value="Acyl_transf_3_dom"/>
</dbReference>
<feature type="transmembrane region" description="Helical" evidence="7">
    <location>
        <begin position="115"/>
        <end position="137"/>
    </location>
</feature>
<reference evidence="9 10" key="1">
    <citation type="submission" date="2019-08" db="EMBL/GenBank/DDBJ databases">
        <title>Bioinformatics analysis of the strain L3 and L5.</title>
        <authorList>
            <person name="Li X."/>
        </authorList>
    </citation>
    <scope>NUCLEOTIDE SEQUENCE [LARGE SCALE GENOMIC DNA]</scope>
    <source>
        <strain evidence="9 10">L5</strain>
    </source>
</reference>
<comment type="caution">
    <text evidence="9">The sequence shown here is derived from an EMBL/GenBank/DDBJ whole genome shotgun (WGS) entry which is preliminary data.</text>
</comment>
<dbReference type="EMBL" id="VTPY01000003">
    <property type="protein sequence ID" value="KAA0013045.1"/>
    <property type="molecule type" value="Genomic_DNA"/>
</dbReference>
<dbReference type="GO" id="GO:0016413">
    <property type="term" value="F:O-acetyltransferase activity"/>
    <property type="evidence" value="ECO:0007669"/>
    <property type="project" value="TreeGrafter"/>
</dbReference>
<comment type="subcellular location">
    <subcellularLocation>
        <location evidence="1">Cell membrane</location>
        <topology evidence="1">Multi-pass membrane protein</topology>
    </subcellularLocation>
</comment>
<dbReference type="GO" id="GO:0009246">
    <property type="term" value="P:enterobacterial common antigen biosynthetic process"/>
    <property type="evidence" value="ECO:0007669"/>
    <property type="project" value="TreeGrafter"/>
</dbReference>
<dbReference type="PANTHER" id="PTHR40074:SF2">
    <property type="entry name" value="O-ACETYLTRANSFERASE WECH"/>
    <property type="match status" value="1"/>
</dbReference>
<feature type="domain" description="Acyltransferase 3" evidence="8">
    <location>
        <begin position="6"/>
        <end position="322"/>
    </location>
</feature>
<evidence type="ECO:0000256" key="1">
    <source>
        <dbReference type="ARBA" id="ARBA00004651"/>
    </source>
</evidence>
<evidence type="ECO:0000313" key="10">
    <source>
        <dbReference type="Proteomes" id="UP000486760"/>
    </source>
</evidence>
<dbReference type="AlphaFoldDB" id="A0A7V7G490"/>
<comment type="similarity">
    <text evidence="2">Belongs to the acyltransferase 3 family.</text>
</comment>
<evidence type="ECO:0000256" key="6">
    <source>
        <dbReference type="ARBA" id="ARBA00023136"/>
    </source>
</evidence>
<dbReference type="GO" id="GO:0005886">
    <property type="term" value="C:plasma membrane"/>
    <property type="evidence" value="ECO:0007669"/>
    <property type="project" value="UniProtKB-SubCell"/>
</dbReference>
<feature type="transmembrane region" description="Helical" evidence="7">
    <location>
        <begin position="75"/>
        <end position="95"/>
    </location>
</feature>
<organism evidence="9 10">
    <name type="scientific">Billgrantia pellis</name>
    <dbReference type="NCBI Taxonomy" id="2606936"/>
    <lineage>
        <taxon>Bacteria</taxon>
        <taxon>Pseudomonadati</taxon>
        <taxon>Pseudomonadota</taxon>
        <taxon>Gammaproteobacteria</taxon>
        <taxon>Oceanospirillales</taxon>
        <taxon>Halomonadaceae</taxon>
        <taxon>Billgrantia</taxon>
    </lineage>
</organism>
<keyword evidence="10" id="KW-1185">Reference proteome</keyword>
<keyword evidence="6 7" id="KW-0472">Membrane</keyword>
<dbReference type="PANTHER" id="PTHR40074">
    <property type="entry name" value="O-ACETYLTRANSFERASE WECH"/>
    <property type="match status" value="1"/>
</dbReference>
<feature type="transmembrane region" description="Helical" evidence="7">
    <location>
        <begin position="304"/>
        <end position="325"/>
    </location>
</feature>
<evidence type="ECO:0000313" key="9">
    <source>
        <dbReference type="EMBL" id="KAA0013045.1"/>
    </source>
</evidence>
<evidence type="ECO:0000256" key="2">
    <source>
        <dbReference type="ARBA" id="ARBA00007400"/>
    </source>
</evidence>
<evidence type="ECO:0000259" key="8">
    <source>
        <dbReference type="Pfam" id="PF01757"/>
    </source>
</evidence>
<keyword evidence="9" id="KW-0012">Acyltransferase</keyword>
<feature type="transmembrane region" description="Helical" evidence="7">
    <location>
        <begin position="7"/>
        <end position="24"/>
    </location>
</feature>
<evidence type="ECO:0000256" key="5">
    <source>
        <dbReference type="ARBA" id="ARBA00022989"/>
    </source>
</evidence>
<accession>A0A7V7G490</accession>
<sequence>MKRIEEIYWLRFYGCLAVFGYHFLDRLNQHVDNVYVDLARIPTVLGTPTFICISIFLFSVRYGNEPPRGFLLKRLQYVMVPYVVYGLIYSITHYMSQRRQGEQIDFIPNLVEYLIYAGWHGYFLIIAMQFYAFYWLYARFDLERWLHPGPWLVIGTLTSVAYWGLTRHFDIEPPGYLLWIAPLGWIYLFFLAMLLVRHYPQLTPERLREVPWIARLARPSFLATYVAGIVIFTLYDQLEYSSKETWVVPLFILFTLFAMTRLRHVPATPLVKVVNQYSFGIYLAHPMFFAMVDAVQENLRFSLPLYALLLIVLGMAGSIGLNRIANRVPGGGMLFGKTLYVPGLRQTASGSVR</sequence>
<proteinExistence type="inferred from homology"/>
<gene>
    <name evidence="9" type="ORF">F0A17_09045</name>
</gene>
<dbReference type="RefSeq" id="WP_149327998.1">
    <property type="nucleotide sequence ID" value="NZ_VTPY01000003.1"/>
</dbReference>
<feature type="transmembrane region" description="Helical" evidence="7">
    <location>
        <begin position="274"/>
        <end position="292"/>
    </location>
</feature>
<evidence type="ECO:0000256" key="4">
    <source>
        <dbReference type="ARBA" id="ARBA00022692"/>
    </source>
</evidence>
<evidence type="ECO:0000256" key="3">
    <source>
        <dbReference type="ARBA" id="ARBA00022475"/>
    </source>
</evidence>
<dbReference type="Pfam" id="PF01757">
    <property type="entry name" value="Acyl_transf_3"/>
    <property type="match status" value="1"/>
</dbReference>
<feature type="transmembrane region" description="Helical" evidence="7">
    <location>
        <begin position="177"/>
        <end position="196"/>
    </location>
</feature>